<keyword evidence="8" id="KW-0735">Signal-anchor</keyword>
<evidence type="ECO:0000256" key="13">
    <source>
        <dbReference type="PROSITE-ProRule" id="PRU10141"/>
    </source>
</evidence>
<keyword evidence="15" id="KW-0812">Transmembrane</keyword>
<dbReference type="EMBL" id="ALPT02000022">
    <property type="protein sequence ID" value="KGA97741.1"/>
    <property type="molecule type" value="Genomic_DNA"/>
</dbReference>
<accession>A0A094WLP5</accession>
<dbReference type="NCBIfam" id="NF033483">
    <property type="entry name" value="PknB_PASTA_kin"/>
    <property type="match status" value="1"/>
</dbReference>
<dbReference type="GO" id="GO:0004674">
    <property type="term" value="F:protein serine/threonine kinase activity"/>
    <property type="evidence" value="ECO:0007669"/>
    <property type="project" value="UniProtKB-KW"/>
</dbReference>
<feature type="binding site" evidence="13">
    <location>
        <position position="39"/>
    </location>
    <ligand>
        <name>ATP</name>
        <dbReference type="ChEBI" id="CHEBI:30616"/>
    </ligand>
</feature>
<gene>
    <name evidence="19" type="ORF">AJ85_01445</name>
    <name evidence="18" type="ORF">BALCAV_0208355</name>
</gene>
<dbReference type="EC" id="2.7.11.1" evidence="1"/>
<feature type="region of interest" description="Disordered" evidence="14">
    <location>
        <begin position="585"/>
        <end position="605"/>
    </location>
</feature>
<evidence type="ECO:0000256" key="3">
    <source>
        <dbReference type="ARBA" id="ARBA00022544"/>
    </source>
</evidence>
<protein>
    <recommendedName>
        <fullName evidence="12">Serine/threonine-protein kinase PrkC</fullName>
        <ecNumber evidence="1">2.7.11.1</ecNumber>
    </recommendedName>
</protein>
<dbReference type="GO" id="GO:0009847">
    <property type="term" value="P:spore germination"/>
    <property type="evidence" value="ECO:0007669"/>
    <property type="project" value="UniProtKB-ARBA"/>
</dbReference>
<dbReference type="InterPro" id="IPR017441">
    <property type="entry name" value="Protein_kinase_ATP_BS"/>
</dbReference>
<evidence type="ECO:0000256" key="11">
    <source>
        <dbReference type="ARBA" id="ARBA00060432"/>
    </source>
</evidence>
<keyword evidence="5 13" id="KW-0547">Nucleotide-binding</keyword>
<dbReference type="EMBL" id="JALP01000043">
    <property type="protein sequence ID" value="THG91815.1"/>
    <property type="molecule type" value="Genomic_DNA"/>
</dbReference>
<comment type="catalytic activity">
    <reaction evidence="10">
        <text>L-seryl-[protein] + ATP = O-phospho-L-seryl-[protein] + ADP + H(+)</text>
        <dbReference type="Rhea" id="RHEA:17989"/>
        <dbReference type="Rhea" id="RHEA-COMP:9863"/>
        <dbReference type="Rhea" id="RHEA-COMP:11604"/>
        <dbReference type="ChEBI" id="CHEBI:15378"/>
        <dbReference type="ChEBI" id="CHEBI:29999"/>
        <dbReference type="ChEBI" id="CHEBI:30616"/>
        <dbReference type="ChEBI" id="CHEBI:83421"/>
        <dbReference type="ChEBI" id="CHEBI:456216"/>
        <dbReference type="EC" id="2.7.11.1"/>
    </reaction>
</comment>
<evidence type="ECO:0000256" key="7">
    <source>
        <dbReference type="ARBA" id="ARBA00022840"/>
    </source>
</evidence>
<dbReference type="Proteomes" id="UP000002754">
    <property type="component" value="Unassembled WGS sequence"/>
</dbReference>
<dbReference type="eggNOG" id="COG0515">
    <property type="taxonomic scope" value="Bacteria"/>
</dbReference>
<keyword evidence="7 13" id="KW-0067">ATP-binding</keyword>
<evidence type="ECO:0000313" key="21">
    <source>
        <dbReference type="Proteomes" id="UP000297014"/>
    </source>
</evidence>
<evidence type="ECO:0000256" key="2">
    <source>
        <dbReference type="ARBA" id="ARBA00022527"/>
    </source>
</evidence>
<keyword evidence="2 18" id="KW-0723">Serine/threonine-protein kinase</keyword>
<feature type="region of interest" description="Disordered" evidence="14">
    <location>
        <begin position="319"/>
        <end position="340"/>
    </location>
</feature>
<evidence type="ECO:0000313" key="18">
    <source>
        <dbReference type="EMBL" id="KGA97741.1"/>
    </source>
</evidence>
<dbReference type="GO" id="GO:0005524">
    <property type="term" value="F:ATP binding"/>
    <property type="evidence" value="ECO:0007669"/>
    <property type="project" value="UniProtKB-UniRule"/>
</dbReference>
<evidence type="ECO:0000313" key="19">
    <source>
        <dbReference type="EMBL" id="THG91815.1"/>
    </source>
</evidence>
<evidence type="ECO:0000256" key="4">
    <source>
        <dbReference type="ARBA" id="ARBA00022679"/>
    </source>
</evidence>
<evidence type="ECO:0000259" key="17">
    <source>
        <dbReference type="PROSITE" id="PS51178"/>
    </source>
</evidence>
<dbReference type="GO" id="GO:0071224">
    <property type="term" value="P:cellular response to peptidoglycan"/>
    <property type="evidence" value="ECO:0007669"/>
    <property type="project" value="UniProtKB-ARBA"/>
</dbReference>
<dbReference type="CDD" id="cd14014">
    <property type="entry name" value="STKc_PknB_like"/>
    <property type="match status" value="1"/>
</dbReference>
<dbReference type="PANTHER" id="PTHR43289">
    <property type="entry name" value="MITOGEN-ACTIVATED PROTEIN KINASE KINASE KINASE 20-RELATED"/>
    <property type="match status" value="1"/>
</dbReference>
<reference evidence="19 21" key="2">
    <citation type="submission" date="2014-01" db="EMBL/GenBank/DDBJ databases">
        <title>Draft genome sequencing of Bacillus alcalophilus CGMCC 1.3604.</title>
        <authorList>
            <person name="Yang J."/>
            <person name="Diao L."/>
            <person name="Yang S."/>
        </authorList>
    </citation>
    <scope>NUCLEOTIDE SEQUENCE [LARGE SCALE GENOMIC DNA]</scope>
    <source>
        <strain evidence="19 21">CGMCC 1.3604</strain>
    </source>
</reference>
<evidence type="ECO:0000313" key="20">
    <source>
        <dbReference type="Proteomes" id="UP000002754"/>
    </source>
</evidence>
<evidence type="ECO:0000256" key="1">
    <source>
        <dbReference type="ARBA" id="ARBA00012513"/>
    </source>
</evidence>
<feature type="region of interest" description="Disordered" evidence="14">
    <location>
        <begin position="407"/>
        <end position="430"/>
    </location>
</feature>
<feature type="domain" description="PASTA" evidence="17">
    <location>
        <begin position="377"/>
        <end position="449"/>
    </location>
</feature>
<dbReference type="InterPro" id="IPR000719">
    <property type="entry name" value="Prot_kinase_dom"/>
</dbReference>
<dbReference type="Pfam" id="PF00069">
    <property type="entry name" value="Pkinase"/>
    <property type="match status" value="1"/>
</dbReference>
<dbReference type="Gene3D" id="1.10.510.10">
    <property type="entry name" value="Transferase(Phosphotransferase) domain 1"/>
    <property type="match status" value="1"/>
</dbReference>
<dbReference type="Pfam" id="PF03793">
    <property type="entry name" value="PASTA"/>
    <property type="match status" value="3"/>
</dbReference>
<keyword evidence="15" id="KW-0472">Membrane</keyword>
<dbReference type="InterPro" id="IPR005543">
    <property type="entry name" value="PASTA_dom"/>
</dbReference>
<feature type="transmembrane region" description="Helical" evidence="15">
    <location>
        <begin position="350"/>
        <end position="372"/>
    </location>
</feature>
<feature type="domain" description="Protein kinase" evidence="16">
    <location>
        <begin position="10"/>
        <end position="281"/>
    </location>
</feature>
<evidence type="ECO:0000256" key="14">
    <source>
        <dbReference type="SAM" id="MobiDB-lite"/>
    </source>
</evidence>
<evidence type="ECO:0000259" key="16">
    <source>
        <dbReference type="PROSITE" id="PS50011"/>
    </source>
</evidence>
<name>A0A094WLP5_ALKAL</name>
<keyword evidence="15" id="KW-1133">Transmembrane helix</keyword>
<evidence type="ECO:0000256" key="5">
    <source>
        <dbReference type="ARBA" id="ARBA00022741"/>
    </source>
</evidence>
<dbReference type="PANTHER" id="PTHR43289:SF34">
    <property type="entry name" value="SERINE_THREONINE-PROTEIN KINASE YBDM-RELATED"/>
    <property type="match status" value="1"/>
</dbReference>
<comment type="caution">
    <text evidence="18">The sequence shown here is derived from an EMBL/GenBank/DDBJ whole genome shotgun (WGS) entry which is preliminary data.</text>
</comment>
<reference evidence="18 20" key="1">
    <citation type="journal article" date="2014" name="Genome Announc.">
        <title>Draft Genome Sequence of Bacillus alcalophilus AV1934, a Classic Alkaliphile Isolated from Human Feces in 1934.</title>
        <authorList>
            <person name="Attie O."/>
            <person name="Jayaprakash A."/>
            <person name="Shah H."/>
            <person name="Paulsen I.T."/>
            <person name="Morino M."/>
            <person name="Takahashi Y."/>
            <person name="Narumi I."/>
            <person name="Sachidanandam R."/>
            <person name="Satoh K."/>
            <person name="Ito M."/>
            <person name="Krulwich T.A."/>
        </authorList>
    </citation>
    <scope>NUCLEOTIDE SEQUENCE [LARGE SCALE GENOMIC DNA]</scope>
    <source>
        <strain evidence="18 20">AV1934</strain>
    </source>
</reference>
<dbReference type="PROSITE" id="PS00108">
    <property type="entry name" value="PROTEIN_KINASE_ST"/>
    <property type="match status" value="1"/>
</dbReference>
<dbReference type="CDD" id="cd06577">
    <property type="entry name" value="PASTA_pknB"/>
    <property type="match status" value="3"/>
</dbReference>
<organism evidence="18 20">
    <name type="scientific">Alkalihalobacillus alcalophilus ATCC 27647 = CGMCC 1.3604</name>
    <dbReference type="NCBI Taxonomy" id="1218173"/>
    <lineage>
        <taxon>Bacteria</taxon>
        <taxon>Bacillati</taxon>
        <taxon>Bacillota</taxon>
        <taxon>Bacilli</taxon>
        <taxon>Bacillales</taxon>
        <taxon>Bacillaceae</taxon>
        <taxon>Alkalihalobacillus</taxon>
    </lineage>
</organism>
<evidence type="ECO:0000256" key="15">
    <source>
        <dbReference type="SAM" id="Phobius"/>
    </source>
</evidence>
<dbReference type="STRING" id="1218173.BALCAV_0208355"/>
<keyword evidence="3" id="KW-0309">Germination</keyword>
<comment type="subcellular location">
    <subcellularLocation>
        <location evidence="11">Spore membrane</location>
        <topology evidence="11">Single-pass type II membrane protein</topology>
    </subcellularLocation>
</comment>
<evidence type="ECO:0000256" key="8">
    <source>
        <dbReference type="ARBA" id="ARBA00022968"/>
    </source>
</evidence>
<proteinExistence type="predicted"/>
<evidence type="ECO:0000256" key="10">
    <source>
        <dbReference type="ARBA" id="ARBA00048679"/>
    </source>
</evidence>
<dbReference type="Gene3D" id="3.30.200.20">
    <property type="entry name" value="Phosphorylase Kinase, domain 1"/>
    <property type="match status" value="1"/>
</dbReference>
<dbReference type="PROSITE" id="PS51178">
    <property type="entry name" value="PASTA"/>
    <property type="match status" value="2"/>
</dbReference>
<dbReference type="GO" id="GO:0007165">
    <property type="term" value="P:signal transduction"/>
    <property type="evidence" value="ECO:0007669"/>
    <property type="project" value="UniProtKB-ARBA"/>
</dbReference>
<feature type="domain" description="PASTA" evidence="17">
    <location>
        <begin position="450"/>
        <end position="516"/>
    </location>
</feature>
<comment type="catalytic activity">
    <reaction evidence="9">
        <text>L-threonyl-[protein] + ATP = O-phospho-L-threonyl-[protein] + ADP + H(+)</text>
        <dbReference type="Rhea" id="RHEA:46608"/>
        <dbReference type="Rhea" id="RHEA-COMP:11060"/>
        <dbReference type="Rhea" id="RHEA-COMP:11605"/>
        <dbReference type="ChEBI" id="CHEBI:15378"/>
        <dbReference type="ChEBI" id="CHEBI:30013"/>
        <dbReference type="ChEBI" id="CHEBI:30616"/>
        <dbReference type="ChEBI" id="CHEBI:61977"/>
        <dbReference type="ChEBI" id="CHEBI:456216"/>
        <dbReference type="EC" id="2.7.11.1"/>
    </reaction>
</comment>
<dbReference type="FunFam" id="1.10.510.10:FF:000021">
    <property type="entry name" value="Serine/threonine protein kinase"/>
    <property type="match status" value="1"/>
</dbReference>
<dbReference type="InterPro" id="IPR011009">
    <property type="entry name" value="Kinase-like_dom_sf"/>
</dbReference>
<dbReference type="PROSITE" id="PS50011">
    <property type="entry name" value="PROTEIN_KINASE_DOM"/>
    <property type="match status" value="1"/>
</dbReference>
<dbReference type="FunFam" id="3.30.200.20:FF:000035">
    <property type="entry name" value="Serine/threonine protein kinase Stk1"/>
    <property type="match status" value="1"/>
</dbReference>
<evidence type="ECO:0000256" key="6">
    <source>
        <dbReference type="ARBA" id="ARBA00022777"/>
    </source>
</evidence>
<evidence type="ECO:0000256" key="12">
    <source>
        <dbReference type="ARBA" id="ARBA00070041"/>
    </source>
</evidence>
<dbReference type="Proteomes" id="UP000297014">
    <property type="component" value="Unassembled WGS sequence"/>
</dbReference>
<keyword evidence="6 18" id="KW-0418">Kinase</keyword>
<dbReference type="eggNOG" id="COG2815">
    <property type="taxonomic scope" value="Bacteria"/>
</dbReference>
<dbReference type="SMART" id="SM00740">
    <property type="entry name" value="PASTA"/>
    <property type="match status" value="3"/>
</dbReference>
<dbReference type="PROSITE" id="PS00107">
    <property type="entry name" value="PROTEIN_KINASE_ATP"/>
    <property type="match status" value="1"/>
</dbReference>
<feature type="compositionally biased region" description="Acidic residues" evidence="14">
    <location>
        <begin position="412"/>
        <end position="423"/>
    </location>
</feature>
<evidence type="ECO:0000256" key="9">
    <source>
        <dbReference type="ARBA" id="ARBA00047899"/>
    </source>
</evidence>
<keyword evidence="20" id="KW-1185">Reference proteome</keyword>
<dbReference type="InterPro" id="IPR008271">
    <property type="entry name" value="Ser/Thr_kinase_AS"/>
</dbReference>
<keyword evidence="4" id="KW-0808">Transferase</keyword>
<dbReference type="SUPFAM" id="SSF56112">
    <property type="entry name" value="Protein kinase-like (PK-like)"/>
    <property type="match status" value="1"/>
</dbReference>
<feature type="compositionally biased region" description="Acidic residues" evidence="14">
    <location>
        <begin position="586"/>
        <end position="603"/>
    </location>
</feature>
<sequence length="688" mass="76622">MIGERINGRYEVKEMIGGGGMANVYMALDVILDRIVAVKVLQPQFSGDDQFIKRFRREAQAATSLAHENVVNIYDVGEEGDIYYIVMEYVKGQTLKELIQDVGPLPTEQAIQIMDQILSAISHAHDNHIVHRDIKPHNILIRDDGVAKVADFGIARAMSAATITHTNSVMGSVHYLSPEQARGGHVTYKSDIYSLGIVLYEMVTGTLPFSGDTAVSIAIKHLQNEIPSAKAIITTLPQSIENIIKKATIKDPLHRYETIRSMRYDLETALAPGRLNEQPYVFTDDDHEVTKAIPIIKSLGDQQDLSHTIEAPPTKIKSDGVAAANTNVDPVPEQKKEIKKEKKKSKVKKWLMITIITLLVLLGAGIATFALMPGLFKVDEVEVIDFVGMSFEEAEETLERLNLEPQRHDVTSDELSEEDEFEAEQVTRQRPNPGSIVKEGAIVHLYVLLAAEEVVIPSVIGDPVERASRELRDLGFEVETEGVESTQTPGIVLTQTPEAGEAVVPSETKVVLTYSVDSRFRLQPLDGMTKDEVESYFDEQGLKADFREDFHANIEENYVISYSPDAYSNLLPGDTVRVVISKGPEAVEEPDPDEEEPDEEQDEPTQRFRINIKPEIPEELEGTAFDIRIVVRDASSNGEERVEVEEQITSTGEYVIDIYASQSYDAIIETYVNGELDEEMSGTYVFSD</sequence>
<dbReference type="AlphaFoldDB" id="A0A094WLP5"/>
<dbReference type="Gene3D" id="3.30.10.20">
    <property type="match status" value="3"/>
</dbReference>
<dbReference type="RefSeq" id="WP_040323789.1">
    <property type="nucleotide sequence ID" value="NZ_ALPT02000022.1"/>
</dbReference>
<dbReference type="SMART" id="SM00220">
    <property type="entry name" value="S_TKc"/>
    <property type="match status" value="1"/>
</dbReference>